<name>A0ACC0U190_9AGAM</name>
<dbReference type="EMBL" id="JAGFNK010000221">
    <property type="protein sequence ID" value="KAI9457418.1"/>
    <property type="molecule type" value="Genomic_DNA"/>
</dbReference>
<proteinExistence type="predicted"/>
<reference evidence="1" key="1">
    <citation type="submission" date="2021-03" db="EMBL/GenBank/DDBJ databases">
        <title>Evolutionary priming and transition to the ectomycorrhizal habit in an iconic lineage of mushroom-forming fungi: is preadaptation a requirement?</title>
        <authorList>
            <consortium name="DOE Joint Genome Institute"/>
            <person name="Looney B.P."/>
            <person name="Miyauchi S."/>
            <person name="Morin E."/>
            <person name="Drula E."/>
            <person name="Courty P.E."/>
            <person name="Chicoki N."/>
            <person name="Fauchery L."/>
            <person name="Kohler A."/>
            <person name="Kuo A."/>
            <person name="LaButti K."/>
            <person name="Pangilinan J."/>
            <person name="Lipzen A."/>
            <person name="Riley R."/>
            <person name="Andreopoulos W."/>
            <person name="He G."/>
            <person name="Johnson J."/>
            <person name="Barry K.W."/>
            <person name="Grigoriev I.V."/>
            <person name="Nagy L."/>
            <person name="Hibbett D."/>
            <person name="Henrissat B."/>
            <person name="Matheny P.B."/>
            <person name="Labbe J."/>
            <person name="Martin A.F."/>
        </authorList>
    </citation>
    <scope>NUCLEOTIDE SEQUENCE</scope>
    <source>
        <strain evidence="1">BPL698</strain>
    </source>
</reference>
<evidence type="ECO:0000313" key="1">
    <source>
        <dbReference type="EMBL" id="KAI9457418.1"/>
    </source>
</evidence>
<keyword evidence="2" id="KW-1185">Reference proteome</keyword>
<gene>
    <name evidence="1" type="ORF">F5148DRAFT_347258</name>
</gene>
<protein>
    <submittedName>
        <fullName evidence="1">Uncharacterized protein</fullName>
    </submittedName>
</protein>
<comment type="caution">
    <text evidence="1">The sequence shown here is derived from an EMBL/GenBank/DDBJ whole genome shotgun (WGS) entry which is preliminary data.</text>
</comment>
<sequence length="312" mass="34038">MVARKSSSHSADVDLSVSRINRLLRPLRNKCAIFAFAISRPSTSSSAVPITYGSGSLPPLDARVPPPLDVLQDSKLVILHAHQESRSSGALARQIFAVTNAYRNVVQAAVPGGPDGSRRNVLPLTDICAASVGRNIRREVAQCLAASEGEPDETGETALVDETYESVPMRFRNWTLITHATSEIVDTCPGHPMLVLSLLGVALTHGLYTESKTFLRLFLATLIRSPRPGIPPPITHPLYFSYLVGLCDEWTRLAPGRFADLFTHQVLCGSYVGGTRRARFHSSMDVQVDHPSGATTAHPRLWLFPRLPTWAS</sequence>
<accession>A0ACC0U190</accession>
<evidence type="ECO:0000313" key="2">
    <source>
        <dbReference type="Proteomes" id="UP001207468"/>
    </source>
</evidence>
<dbReference type="Proteomes" id="UP001207468">
    <property type="component" value="Unassembled WGS sequence"/>
</dbReference>
<organism evidence="1 2">
    <name type="scientific">Russula earlei</name>
    <dbReference type="NCBI Taxonomy" id="71964"/>
    <lineage>
        <taxon>Eukaryota</taxon>
        <taxon>Fungi</taxon>
        <taxon>Dikarya</taxon>
        <taxon>Basidiomycota</taxon>
        <taxon>Agaricomycotina</taxon>
        <taxon>Agaricomycetes</taxon>
        <taxon>Russulales</taxon>
        <taxon>Russulaceae</taxon>
        <taxon>Russula</taxon>
    </lineage>
</organism>